<name>A0ABZ2NDN4_9BACI</name>
<dbReference type="Proteomes" id="UP001377337">
    <property type="component" value="Chromosome"/>
</dbReference>
<proteinExistence type="predicted"/>
<gene>
    <name evidence="1" type="ORF">WCV65_13850</name>
</gene>
<dbReference type="InterPro" id="IPR020534">
    <property type="entry name" value="Uncharacterised_YqxA"/>
</dbReference>
<evidence type="ECO:0000313" key="1">
    <source>
        <dbReference type="EMBL" id="WXB95644.1"/>
    </source>
</evidence>
<dbReference type="RefSeq" id="WP_338777230.1">
    <property type="nucleotide sequence ID" value="NZ_CP147407.1"/>
</dbReference>
<evidence type="ECO:0000313" key="2">
    <source>
        <dbReference type="Proteomes" id="UP001377337"/>
    </source>
</evidence>
<protein>
    <submittedName>
        <fullName evidence="1">DUF3679 domain-containing protein</fullName>
    </submittedName>
</protein>
<reference evidence="1 2" key="1">
    <citation type="submission" date="2024-02" db="EMBL/GenBank/DDBJ databases">
        <title>Seven novel Bacillus-like species.</title>
        <authorList>
            <person name="Liu G."/>
        </authorList>
    </citation>
    <scope>NUCLEOTIDE SEQUENCE [LARGE SCALE GENOMIC DNA]</scope>
    <source>
        <strain evidence="1 2">FJAT-52054</strain>
    </source>
</reference>
<dbReference type="Pfam" id="PF12438">
    <property type="entry name" value="DUF3679"/>
    <property type="match status" value="1"/>
</dbReference>
<accession>A0ABZ2NDN4</accession>
<keyword evidence="2" id="KW-1185">Reference proteome</keyword>
<dbReference type="EMBL" id="CP147407">
    <property type="protein sequence ID" value="WXB95644.1"/>
    <property type="molecule type" value="Genomic_DNA"/>
</dbReference>
<sequence length="115" mass="12339">MGKFMVKSILTAALLFIGVLMGMQLAGNGMKNLQGYDNPDMKSAFTVKNGGQNQDIEASVLGQSITSHDLETKRKQLESMEAFNPLSEAAKGISSGIENLFGKLISAVKGEKDKE</sequence>
<organism evidence="1 2">
    <name type="scientific">Metabacillus sediminis</name>
    <dbReference type="NCBI Taxonomy" id="3117746"/>
    <lineage>
        <taxon>Bacteria</taxon>
        <taxon>Bacillati</taxon>
        <taxon>Bacillota</taxon>
        <taxon>Bacilli</taxon>
        <taxon>Bacillales</taxon>
        <taxon>Bacillaceae</taxon>
        <taxon>Metabacillus</taxon>
    </lineage>
</organism>